<name>A0ABW1L9V7_9BACL</name>
<feature type="transmembrane region" description="Helical" evidence="2">
    <location>
        <begin position="6"/>
        <end position="22"/>
    </location>
</feature>
<dbReference type="RefSeq" id="WP_377734176.1">
    <property type="nucleotide sequence ID" value="NZ_JBHSRI010000018.1"/>
</dbReference>
<reference evidence="4" key="1">
    <citation type="journal article" date="2019" name="Int. J. Syst. Evol. Microbiol.">
        <title>The Global Catalogue of Microorganisms (GCM) 10K type strain sequencing project: providing services to taxonomists for standard genome sequencing and annotation.</title>
        <authorList>
            <consortium name="The Broad Institute Genomics Platform"/>
            <consortium name="The Broad Institute Genome Sequencing Center for Infectious Disease"/>
            <person name="Wu L."/>
            <person name="Ma J."/>
        </authorList>
    </citation>
    <scope>NUCLEOTIDE SEQUENCE [LARGE SCALE GENOMIC DNA]</scope>
    <source>
        <strain evidence="4">CCUG 54527</strain>
    </source>
</reference>
<evidence type="ECO:0000256" key="1">
    <source>
        <dbReference type="SAM" id="MobiDB-lite"/>
    </source>
</evidence>
<keyword evidence="2" id="KW-0472">Membrane</keyword>
<feature type="region of interest" description="Disordered" evidence="1">
    <location>
        <begin position="29"/>
        <end position="60"/>
    </location>
</feature>
<keyword evidence="2" id="KW-1133">Transmembrane helix</keyword>
<organism evidence="3 4">
    <name type="scientific">Paenisporosarcina macmurdoensis</name>
    <dbReference type="NCBI Taxonomy" id="212659"/>
    <lineage>
        <taxon>Bacteria</taxon>
        <taxon>Bacillati</taxon>
        <taxon>Bacillota</taxon>
        <taxon>Bacilli</taxon>
        <taxon>Bacillales</taxon>
        <taxon>Caryophanaceae</taxon>
        <taxon>Paenisporosarcina</taxon>
    </lineage>
</organism>
<evidence type="ECO:0000313" key="4">
    <source>
        <dbReference type="Proteomes" id="UP001596170"/>
    </source>
</evidence>
<keyword evidence="2" id="KW-0812">Transmembrane</keyword>
<dbReference type="Proteomes" id="UP001596170">
    <property type="component" value="Unassembled WGS sequence"/>
</dbReference>
<evidence type="ECO:0000313" key="3">
    <source>
        <dbReference type="EMBL" id="MFC6039962.1"/>
    </source>
</evidence>
<keyword evidence="4" id="KW-1185">Reference proteome</keyword>
<sequence length="60" mass="6793">MGWLIFVIPIGMLFALGGLIEWRRKKRNNYPHIPTNSNIRPGESQDFRMGASDKDVGSGF</sequence>
<dbReference type="EMBL" id="JBHSRI010000018">
    <property type="protein sequence ID" value="MFC6039962.1"/>
    <property type="molecule type" value="Genomic_DNA"/>
</dbReference>
<gene>
    <name evidence="3" type="ORF">ACFPYN_11070</name>
</gene>
<accession>A0ABW1L9V7</accession>
<protein>
    <submittedName>
        <fullName evidence="3">Uncharacterized protein</fullName>
    </submittedName>
</protein>
<comment type="caution">
    <text evidence="3">The sequence shown here is derived from an EMBL/GenBank/DDBJ whole genome shotgun (WGS) entry which is preliminary data.</text>
</comment>
<feature type="compositionally biased region" description="Basic and acidic residues" evidence="1">
    <location>
        <begin position="43"/>
        <end position="60"/>
    </location>
</feature>
<proteinExistence type="predicted"/>
<evidence type="ECO:0000256" key="2">
    <source>
        <dbReference type="SAM" id="Phobius"/>
    </source>
</evidence>